<dbReference type="GeneID" id="92382243"/>
<dbReference type="VEuPathDB" id="TriTrypDB:TEOVI_000830900"/>
<protein>
    <submittedName>
        <fullName evidence="2">Uncharacterized protein</fullName>
    </submittedName>
</protein>
<dbReference type="Proteomes" id="UP000195570">
    <property type="component" value="Unassembled WGS sequence"/>
</dbReference>
<reference evidence="2" key="1">
    <citation type="submission" date="2016-09" db="EMBL/GenBank/DDBJ databases">
        <authorList>
            <person name="Hebert L."/>
            <person name="Moumen B."/>
        </authorList>
    </citation>
    <scope>NUCLEOTIDE SEQUENCE [LARGE SCALE GENOMIC DNA]</scope>
    <source>
        <strain evidence="2">OVI</strain>
    </source>
</reference>
<sequence>MFRGSGARKCCSSSFLYRTAPTSAATGTSPPSLVTVPLLRAALLLRWRLLSLQFDGDSNMCVLAEDAADGLPRGTRLEMYGSNVQLVRQLSGAGEALLQPSVIGEVTATLEGALTDDTTERRGRQIVAVLSPPHLSSSLGGPEFKGNEDVEVIAQWTLSRKRVENVQRVTDTTKRDGVKNEEPPPLMENGIVFPSPRFAGLRVLRAARHSFALLLENELRERTGESEVGKVGPLAVLDVSELDCTFSRVAVQMAVERGLVLEQHMHVNFVPLTPAATATADETVRSLLRLVAHPTRGAHLDPLRPLQARCFKLGCCTFCSKGRGSAANEGSKKDEASLVSRLAGVISKIHSNGTLLVNLVGDGINHEELRQGAEMHLVEALLRADRCGVVIDEVLPAADTRGTAISFVVSLC</sequence>
<evidence type="ECO:0000256" key="1">
    <source>
        <dbReference type="SAM" id="MobiDB-lite"/>
    </source>
</evidence>
<gene>
    <name evidence="2" type="ORF">TEOVI_000830900</name>
</gene>
<accession>A0A1G4I765</accession>
<name>A0A1G4I765_TRYEQ</name>
<keyword evidence="3" id="KW-1185">Reference proteome</keyword>
<proteinExistence type="predicted"/>
<feature type="region of interest" description="Disordered" evidence="1">
    <location>
        <begin position="168"/>
        <end position="188"/>
    </location>
</feature>
<dbReference type="RefSeq" id="XP_067078902.1">
    <property type="nucleotide sequence ID" value="XM_067222801.1"/>
</dbReference>
<organism evidence="2 3">
    <name type="scientific">Trypanosoma equiperdum</name>
    <dbReference type="NCBI Taxonomy" id="5694"/>
    <lineage>
        <taxon>Eukaryota</taxon>
        <taxon>Discoba</taxon>
        <taxon>Euglenozoa</taxon>
        <taxon>Kinetoplastea</taxon>
        <taxon>Metakinetoplastina</taxon>
        <taxon>Trypanosomatida</taxon>
        <taxon>Trypanosomatidae</taxon>
        <taxon>Trypanosoma</taxon>
    </lineage>
</organism>
<evidence type="ECO:0000313" key="3">
    <source>
        <dbReference type="Proteomes" id="UP000195570"/>
    </source>
</evidence>
<dbReference type="AlphaFoldDB" id="A0A1G4I765"/>
<dbReference type="EMBL" id="CZPT02000780">
    <property type="protein sequence ID" value="SCU67611.1"/>
    <property type="molecule type" value="Genomic_DNA"/>
</dbReference>
<feature type="compositionally biased region" description="Basic and acidic residues" evidence="1">
    <location>
        <begin position="168"/>
        <end position="182"/>
    </location>
</feature>
<comment type="caution">
    <text evidence="2">The sequence shown here is derived from an EMBL/GenBank/DDBJ whole genome shotgun (WGS) entry which is preliminary data.</text>
</comment>
<evidence type="ECO:0000313" key="2">
    <source>
        <dbReference type="EMBL" id="SCU67611.1"/>
    </source>
</evidence>